<dbReference type="RefSeq" id="WP_221258601.1">
    <property type="nucleotide sequence ID" value="NZ_AP024749.1"/>
</dbReference>
<keyword evidence="8" id="KW-1003">Cell membrane</keyword>
<dbReference type="Pfam" id="PF01148">
    <property type="entry name" value="CTP_transf_1"/>
    <property type="match status" value="1"/>
</dbReference>
<sequence>MNETLKRAISGAVYIILLLTCILYSRESLALLFGIFLGIAVYEFSKILHLNFWVCLIVSIASYYYLWDKENWFITRTVLTVTSSTVAIKLIFYLFNLKKTNFHFITRYFLWIGYLLFTFILTNYVPMGINGYNPKILISILILIWTNDTFAYLVGKNFGKRKLFPVISPKKTIEGFIGGLIFAVISGLILSHYYIGAKNLYFWVIIAVIVSIFSTLGDLVESKFKRVAGIKDSGKIMPGHGGILDRLDSIIFVIPFINLFYLILHYLQYVS</sequence>
<dbReference type="EMBL" id="AP024749">
    <property type="protein sequence ID" value="BCY29528.1"/>
    <property type="molecule type" value="Genomic_DNA"/>
</dbReference>
<dbReference type="EC" id="2.7.7.41" evidence="6"/>
<feature type="transmembrane region" description="Helical" evidence="24">
    <location>
        <begin position="108"/>
        <end position="124"/>
    </location>
</feature>
<evidence type="ECO:0000256" key="13">
    <source>
        <dbReference type="ARBA" id="ARBA00022989"/>
    </source>
</evidence>
<comment type="pathway">
    <text evidence="3">Phospholipid metabolism; CDP-diacylglycerol biosynthesis; CDP-diacylglycerol from sn-glycerol 3-phosphate: step 3/3.</text>
</comment>
<reference evidence="25 26" key="1">
    <citation type="submission" date="2021-06" db="EMBL/GenBank/DDBJ databases">
        <title>Whole genome sequences of Flavobacterium sp. KK2020170 and assembly.</title>
        <authorList>
            <person name="Kitahara K."/>
            <person name="Miyoshi S."/>
            <person name="Uesaka K."/>
        </authorList>
    </citation>
    <scope>NUCLEOTIDE SEQUENCE [LARGE SCALE GENOMIC DNA]</scope>
    <source>
        <strain evidence="25 26">KK2020170</strain>
    </source>
</reference>
<evidence type="ECO:0000313" key="25">
    <source>
        <dbReference type="EMBL" id="BCY29528.1"/>
    </source>
</evidence>
<name>A0ABM7S998_9FLAO</name>
<keyword evidence="26" id="KW-1185">Reference proteome</keyword>
<evidence type="ECO:0000256" key="2">
    <source>
        <dbReference type="ARBA" id="ARBA00004651"/>
    </source>
</evidence>
<keyword evidence="12 25" id="KW-0548">Nucleotidyltransferase</keyword>
<evidence type="ECO:0000313" key="26">
    <source>
        <dbReference type="Proteomes" id="UP000825258"/>
    </source>
</evidence>
<evidence type="ECO:0000256" key="21">
    <source>
        <dbReference type="ARBA" id="ARBA00032396"/>
    </source>
</evidence>
<keyword evidence="16" id="KW-0594">Phospholipid biosynthesis</keyword>
<evidence type="ECO:0000256" key="20">
    <source>
        <dbReference type="ARBA" id="ARBA00032253"/>
    </source>
</evidence>
<comment type="pathway">
    <text evidence="4">Lipid metabolism.</text>
</comment>
<dbReference type="GO" id="GO:0016779">
    <property type="term" value="F:nucleotidyltransferase activity"/>
    <property type="evidence" value="ECO:0007669"/>
    <property type="project" value="UniProtKB-KW"/>
</dbReference>
<accession>A0ABM7S998</accession>
<feature type="transmembrane region" description="Helical" evidence="24">
    <location>
        <begin position="247"/>
        <end position="267"/>
    </location>
</feature>
<evidence type="ECO:0000256" key="9">
    <source>
        <dbReference type="ARBA" id="ARBA00022516"/>
    </source>
</evidence>
<keyword evidence="9" id="KW-0444">Lipid biosynthesis</keyword>
<organism evidence="25 26">
    <name type="scientific">Flavobacterium okayamense</name>
    <dbReference type="NCBI Taxonomy" id="2830782"/>
    <lineage>
        <taxon>Bacteria</taxon>
        <taxon>Pseudomonadati</taxon>
        <taxon>Bacteroidota</taxon>
        <taxon>Flavobacteriia</taxon>
        <taxon>Flavobacteriales</taxon>
        <taxon>Flavobacteriaceae</taxon>
        <taxon>Flavobacterium</taxon>
    </lineage>
</organism>
<evidence type="ECO:0000256" key="8">
    <source>
        <dbReference type="ARBA" id="ARBA00022475"/>
    </source>
</evidence>
<comment type="subcellular location">
    <subcellularLocation>
        <location evidence="2">Cell membrane</location>
        <topology evidence="2">Multi-pass membrane protein</topology>
    </subcellularLocation>
</comment>
<comment type="similarity">
    <text evidence="5">Belongs to the CDS family.</text>
</comment>
<proteinExistence type="inferred from homology"/>
<evidence type="ECO:0000256" key="11">
    <source>
        <dbReference type="ARBA" id="ARBA00022692"/>
    </source>
</evidence>
<evidence type="ECO:0000256" key="17">
    <source>
        <dbReference type="ARBA" id="ARBA00023264"/>
    </source>
</evidence>
<dbReference type="Proteomes" id="UP000825258">
    <property type="component" value="Chromosome"/>
</dbReference>
<keyword evidence="14" id="KW-0443">Lipid metabolism</keyword>
<evidence type="ECO:0000256" key="10">
    <source>
        <dbReference type="ARBA" id="ARBA00022679"/>
    </source>
</evidence>
<dbReference type="PANTHER" id="PTHR46382">
    <property type="entry name" value="PHOSPHATIDATE CYTIDYLYLTRANSFERASE"/>
    <property type="match status" value="1"/>
</dbReference>
<feature type="transmembrane region" description="Helical" evidence="24">
    <location>
        <begin position="136"/>
        <end position="155"/>
    </location>
</feature>
<keyword evidence="17" id="KW-1208">Phospholipid metabolism</keyword>
<evidence type="ECO:0000256" key="14">
    <source>
        <dbReference type="ARBA" id="ARBA00023098"/>
    </source>
</evidence>
<keyword evidence="15 24" id="KW-0472">Membrane</keyword>
<keyword evidence="10" id="KW-0808">Transferase</keyword>
<feature type="transmembrane region" description="Helical" evidence="24">
    <location>
        <begin position="176"/>
        <end position="195"/>
    </location>
</feature>
<evidence type="ECO:0000256" key="4">
    <source>
        <dbReference type="ARBA" id="ARBA00005189"/>
    </source>
</evidence>
<keyword evidence="13 24" id="KW-1133">Transmembrane helix</keyword>
<feature type="transmembrane region" description="Helical" evidence="24">
    <location>
        <begin position="12"/>
        <end position="41"/>
    </location>
</feature>
<evidence type="ECO:0000256" key="5">
    <source>
        <dbReference type="ARBA" id="ARBA00010185"/>
    </source>
</evidence>
<evidence type="ECO:0000256" key="3">
    <source>
        <dbReference type="ARBA" id="ARBA00005119"/>
    </source>
</evidence>
<dbReference type="PANTHER" id="PTHR46382:SF1">
    <property type="entry name" value="PHOSPHATIDATE CYTIDYLYLTRANSFERASE"/>
    <property type="match status" value="1"/>
</dbReference>
<feature type="transmembrane region" description="Helical" evidence="24">
    <location>
        <begin position="73"/>
        <end position="96"/>
    </location>
</feature>
<evidence type="ECO:0000256" key="18">
    <source>
        <dbReference type="ARBA" id="ARBA00029893"/>
    </source>
</evidence>
<gene>
    <name evidence="25" type="primary">cdsA</name>
    <name evidence="25" type="ORF">KK2020170_23960</name>
</gene>
<evidence type="ECO:0000256" key="7">
    <source>
        <dbReference type="ARBA" id="ARBA00019373"/>
    </source>
</evidence>
<protein>
    <recommendedName>
        <fullName evidence="7">Phosphatidate cytidylyltransferase</fullName>
        <ecNumber evidence="6">2.7.7.41</ecNumber>
    </recommendedName>
    <alternativeName>
        <fullName evidence="20">CDP-DAG synthase</fullName>
    </alternativeName>
    <alternativeName>
        <fullName evidence="22">CDP-DG synthase</fullName>
    </alternativeName>
    <alternativeName>
        <fullName evidence="18">CDP-diacylglycerol synthase</fullName>
    </alternativeName>
    <alternativeName>
        <fullName evidence="21">CDP-diglyceride pyrophosphorylase</fullName>
    </alternativeName>
    <alternativeName>
        <fullName evidence="23">CDP-diglyceride synthase</fullName>
    </alternativeName>
    <alternativeName>
        <fullName evidence="19">CTP:phosphatidate cytidylyltransferase</fullName>
    </alternativeName>
</protein>
<feature type="transmembrane region" description="Helical" evidence="24">
    <location>
        <begin position="48"/>
        <end position="67"/>
    </location>
</feature>
<evidence type="ECO:0000256" key="22">
    <source>
        <dbReference type="ARBA" id="ARBA00032743"/>
    </source>
</evidence>
<comment type="catalytic activity">
    <reaction evidence="1">
        <text>a 1,2-diacyl-sn-glycero-3-phosphate + CTP + H(+) = a CDP-1,2-diacyl-sn-glycerol + diphosphate</text>
        <dbReference type="Rhea" id="RHEA:16229"/>
        <dbReference type="ChEBI" id="CHEBI:15378"/>
        <dbReference type="ChEBI" id="CHEBI:33019"/>
        <dbReference type="ChEBI" id="CHEBI:37563"/>
        <dbReference type="ChEBI" id="CHEBI:58332"/>
        <dbReference type="ChEBI" id="CHEBI:58608"/>
        <dbReference type="EC" id="2.7.7.41"/>
    </reaction>
</comment>
<evidence type="ECO:0000256" key="6">
    <source>
        <dbReference type="ARBA" id="ARBA00012487"/>
    </source>
</evidence>
<evidence type="ECO:0000256" key="23">
    <source>
        <dbReference type="ARBA" id="ARBA00033406"/>
    </source>
</evidence>
<evidence type="ECO:0000256" key="15">
    <source>
        <dbReference type="ARBA" id="ARBA00023136"/>
    </source>
</evidence>
<evidence type="ECO:0000256" key="16">
    <source>
        <dbReference type="ARBA" id="ARBA00023209"/>
    </source>
</evidence>
<feature type="transmembrane region" description="Helical" evidence="24">
    <location>
        <begin position="201"/>
        <end position="220"/>
    </location>
</feature>
<evidence type="ECO:0000256" key="19">
    <source>
        <dbReference type="ARBA" id="ARBA00031825"/>
    </source>
</evidence>
<keyword evidence="11 24" id="KW-0812">Transmembrane</keyword>
<evidence type="ECO:0000256" key="12">
    <source>
        <dbReference type="ARBA" id="ARBA00022695"/>
    </source>
</evidence>
<evidence type="ECO:0000256" key="24">
    <source>
        <dbReference type="SAM" id="Phobius"/>
    </source>
</evidence>
<evidence type="ECO:0000256" key="1">
    <source>
        <dbReference type="ARBA" id="ARBA00001698"/>
    </source>
</evidence>